<comment type="caution">
    <text evidence="8">The sequence shown here is derived from an EMBL/GenBank/DDBJ whole genome shotgun (WGS) entry which is preliminary data.</text>
</comment>
<gene>
    <name evidence="8" type="ORF">NX801_22685</name>
</gene>
<name>A0ABT2CLW1_9ACTN</name>
<proteinExistence type="inferred from homology"/>
<keyword evidence="9" id="KW-1185">Reference proteome</keyword>
<dbReference type="RefSeq" id="WP_258789694.1">
    <property type="nucleotide sequence ID" value="NZ_JANUGQ010000022.1"/>
</dbReference>
<keyword evidence="6" id="KW-0472">Membrane</keyword>
<evidence type="ECO:0000256" key="4">
    <source>
        <dbReference type="ARBA" id="ARBA00022692"/>
    </source>
</evidence>
<comment type="subcellular location">
    <subcellularLocation>
        <location evidence="1">Cell membrane</location>
        <topology evidence="1">Multi-pass membrane protein</topology>
    </subcellularLocation>
</comment>
<dbReference type="EMBL" id="JANUGQ010000022">
    <property type="protein sequence ID" value="MCS0638409.1"/>
    <property type="molecule type" value="Genomic_DNA"/>
</dbReference>
<reference evidence="8" key="1">
    <citation type="submission" date="2022-08" db="EMBL/GenBank/DDBJ databases">
        <authorList>
            <person name="Somphong A."/>
            <person name="Phongsopitanun W."/>
        </authorList>
    </citation>
    <scope>NUCLEOTIDE SEQUENCE</scope>
    <source>
        <strain evidence="8">LP05-1</strain>
    </source>
</reference>
<dbReference type="InterPro" id="IPR032808">
    <property type="entry name" value="DoxX"/>
</dbReference>
<evidence type="ECO:0000313" key="9">
    <source>
        <dbReference type="Proteomes" id="UP001431313"/>
    </source>
</evidence>
<comment type="similarity">
    <text evidence="2">Belongs to the DoxX family.</text>
</comment>
<dbReference type="InterPro" id="IPR051907">
    <property type="entry name" value="DoxX-like_oxidoreductase"/>
</dbReference>
<evidence type="ECO:0000256" key="6">
    <source>
        <dbReference type="ARBA" id="ARBA00023136"/>
    </source>
</evidence>
<keyword evidence="4" id="KW-0812">Transmembrane</keyword>
<feature type="region of interest" description="Disordered" evidence="7">
    <location>
        <begin position="134"/>
        <end position="166"/>
    </location>
</feature>
<dbReference type="Pfam" id="PF07681">
    <property type="entry name" value="DoxX"/>
    <property type="match status" value="1"/>
</dbReference>
<evidence type="ECO:0000256" key="7">
    <source>
        <dbReference type="SAM" id="MobiDB-lite"/>
    </source>
</evidence>
<evidence type="ECO:0000313" key="8">
    <source>
        <dbReference type="EMBL" id="MCS0638409.1"/>
    </source>
</evidence>
<evidence type="ECO:0000256" key="3">
    <source>
        <dbReference type="ARBA" id="ARBA00022475"/>
    </source>
</evidence>
<sequence length="194" mass="20269">MAILRKLARPLLASTFVTGGLNALRHPKELAPVAEPVTAPLTARIPLLPEDPAQLVRLSSGVQVGAGVLLALGRVPRLSALALAATLVPTTLAGHAFWAEEDPERRAQQRIHFFKNVALVGGLLIAAADTHGKPSLAHRSRRAATEGRRAARRSARTADRSARLAAGAVSARTGRAAARARSAAHTAGKRLPVG</sequence>
<organism evidence="8 9">
    <name type="scientific">Streptomyces pyxinae</name>
    <dbReference type="NCBI Taxonomy" id="2970734"/>
    <lineage>
        <taxon>Bacteria</taxon>
        <taxon>Bacillati</taxon>
        <taxon>Actinomycetota</taxon>
        <taxon>Actinomycetes</taxon>
        <taxon>Kitasatosporales</taxon>
        <taxon>Streptomycetaceae</taxon>
        <taxon>Streptomyces</taxon>
    </lineage>
</organism>
<protein>
    <submittedName>
        <fullName evidence="8">DoxX family protein</fullName>
    </submittedName>
</protein>
<dbReference type="PANTHER" id="PTHR33452">
    <property type="entry name" value="OXIDOREDUCTASE CATD-RELATED"/>
    <property type="match status" value="1"/>
</dbReference>
<dbReference type="PANTHER" id="PTHR33452:SF1">
    <property type="entry name" value="INNER MEMBRANE PROTEIN YPHA-RELATED"/>
    <property type="match status" value="1"/>
</dbReference>
<dbReference type="Proteomes" id="UP001431313">
    <property type="component" value="Unassembled WGS sequence"/>
</dbReference>
<evidence type="ECO:0000256" key="1">
    <source>
        <dbReference type="ARBA" id="ARBA00004651"/>
    </source>
</evidence>
<evidence type="ECO:0000256" key="2">
    <source>
        <dbReference type="ARBA" id="ARBA00006679"/>
    </source>
</evidence>
<keyword evidence="5" id="KW-1133">Transmembrane helix</keyword>
<evidence type="ECO:0000256" key="5">
    <source>
        <dbReference type="ARBA" id="ARBA00022989"/>
    </source>
</evidence>
<keyword evidence="3" id="KW-1003">Cell membrane</keyword>
<accession>A0ABT2CLW1</accession>